<accession>A0A286EJR1</accession>
<name>A0A286EJR1_9NEIS</name>
<sequence length="163" mass="17598">MQFVGIFFFVAFILEILSIVFVGKLLGGLATFGLMILSAMLGAFLLRNMGNISKVILAGGVLKNGTVSWYELLLPIRVPVAGLLLILPGFLSDVLALLLLIPFSGKAVATPNSQSHFSANGFQYHKAKPDDDVIEGDFVVRDANGNAQAKQSQKNQDVIEHRP</sequence>
<keyword evidence="3" id="KW-1185">Reference proteome</keyword>
<dbReference type="Pfam" id="PF04186">
    <property type="entry name" value="FxsA"/>
    <property type="match status" value="1"/>
</dbReference>
<protein>
    <submittedName>
        <fullName evidence="2">UPF0716 protein FxsA</fullName>
    </submittedName>
</protein>
<keyword evidence="1" id="KW-0472">Membrane</keyword>
<dbReference type="GO" id="GO:0016020">
    <property type="term" value="C:membrane"/>
    <property type="evidence" value="ECO:0007669"/>
    <property type="project" value="InterPro"/>
</dbReference>
<dbReference type="Proteomes" id="UP000219669">
    <property type="component" value="Unassembled WGS sequence"/>
</dbReference>
<evidence type="ECO:0000313" key="3">
    <source>
        <dbReference type="Proteomes" id="UP000219669"/>
    </source>
</evidence>
<dbReference type="PANTHER" id="PTHR35335:SF1">
    <property type="entry name" value="UPF0716 PROTEIN FXSA"/>
    <property type="match status" value="1"/>
</dbReference>
<dbReference type="AlphaFoldDB" id="A0A286EJR1"/>
<dbReference type="PANTHER" id="PTHR35335">
    <property type="entry name" value="UPF0716 PROTEIN FXSA"/>
    <property type="match status" value="1"/>
</dbReference>
<evidence type="ECO:0000256" key="1">
    <source>
        <dbReference type="SAM" id="Phobius"/>
    </source>
</evidence>
<organism evidence="2 3">
    <name type="scientific">Alysiella filiformis DSM 16848</name>
    <dbReference type="NCBI Taxonomy" id="1120981"/>
    <lineage>
        <taxon>Bacteria</taxon>
        <taxon>Pseudomonadati</taxon>
        <taxon>Pseudomonadota</taxon>
        <taxon>Betaproteobacteria</taxon>
        <taxon>Neisseriales</taxon>
        <taxon>Neisseriaceae</taxon>
        <taxon>Alysiella</taxon>
    </lineage>
</organism>
<gene>
    <name evidence="2" type="ORF">SAMN02746062_02125</name>
</gene>
<dbReference type="NCBIfam" id="NF008528">
    <property type="entry name" value="PRK11463.1-2"/>
    <property type="match status" value="1"/>
</dbReference>
<dbReference type="EMBL" id="OCNF01000027">
    <property type="protein sequence ID" value="SOD71171.1"/>
    <property type="molecule type" value="Genomic_DNA"/>
</dbReference>
<keyword evidence="1" id="KW-0812">Transmembrane</keyword>
<proteinExistence type="predicted"/>
<keyword evidence="1" id="KW-1133">Transmembrane helix</keyword>
<reference evidence="2 3" key="1">
    <citation type="submission" date="2017-09" db="EMBL/GenBank/DDBJ databases">
        <authorList>
            <person name="Ehlers B."/>
            <person name="Leendertz F.H."/>
        </authorList>
    </citation>
    <scope>NUCLEOTIDE SEQUENCE [LARGE SCALE GENOMIC DNA]</scope>
    <source>
        <strain evidence="2 3">DSM 16848</strain>
    </source>
</reference>
<feature type="transmembrane region" description="Helical" evidence="1">
    <location>
        <begin position="80"/>
        <end position="103"/>
    </location>
</feature>
<dbReference type="RefSeq" id="WP_097115075.1">
    <property type="nucleotide sequence ID" value="NZ_CP083931.1"/>
</dbReference>
<evidence type="ECO:0000313" key="2">
    <source>
        <dbReference type="EMBL" id="SOD71171.1"/>
    </source>
</evidence>
<feature type="transmembrane region" description="Helical" evidence="1">
    <location>
        <begin position="28"/>
        <end position="46"/>
    </location>
</feature>
<dbReference type="OrthoDB" id="8607010at2"/>
<dbReference type="InterPro" id="IPR007313">
    <property type="entry name" value="FxsA"/>
</dbReference>